<dbReference type="EMBL" id="JAJJMA010018797">
    <property type="protein sequence ID" value="MCL7023141.1"/>
    <property type="molecule type" value="Genomic_DNA"/>
</dbReference>
<evidence type="ECO:0000313" key="2">
    <source>
        <dbReference type="EMBL" id="MCL7023141.1"/>
    </source>
</evidence>
<keyword evidence="1" id="KW-0732">Signal</keyword>
<dbReference type="EMBL" id="JAJJMA010072939">
    <property type="protein sequence ID" value="MCL7027859.1"/>
    <property type="molecule type" value="Genomic_DNA"/>
</dbReference>
<protein>
    <submittedName>
        <fullName evidence="2">Uncharacterized protein</fullName>
    </submittedName>
</protein>
<dbReference type="SUPFAM" id="SSF49723">
    <property type="entry name" value="Lipase/lipooxygenase domain (PLAT/LH2 domain)"/>
    <property type="match status" value="1"/>
</dbReference>
<organism evidence="2 4">
    <name type="scientific">Papaver nudicaule</name>
    <name type="common">Iceland poppy</name>
    <dbReference type="NCBI Taxonomy" id="74823"/>
    <lineage>
        <taxon>Eukaryota</taxon>
        <taxon>Viridiplantae</taxon>
        <taxon>Streptophyta</taxon>
        <taxon>Embryophyta</taxon>
        <taxon>Tracheophyta</taxon>
        <taxon>Spermatophyta</taxon>
        <taxon>Magnoliopsida</taxon>
        <taxon>Ranunculales</taxon>
        <taxon>Papaveraceae</taxon>
        <taxon>Papaveroideae</taxon>
        <taxon>Papaver</taxon>
    </lineage>
</organism>
<feature type="signal peptide" evidence="1">
    <location>
        <begin position="1"/>
        <end position="24"/>
    </location>
</feature>
<dbReference type="InterPro" id="IPR036392">
    <property type="entry name" value="PLAT/LH2_dom_sf"/>
</dbReference>
<dbReference type="AlphaFoldDB" id="A0AA41RTA6"/>
<evidence type="ECO:0000256" key="1">
    <source>
        <dbReference type="SAM" id="SignalP"/>
    </source>
</evidence>
<comment type="caution">
    <text evidence="2">The sequence shown here is derived from an EMBL/GenBank/DDBJ whole genome shotgun (WGS) entry which is preliminary data.</text>
</comment>
<sequence>MAINKAIIPLLVVFLIFNSRECQAEESVSIVSSEPQQFRSFKIQSAAEANACLYTVAIKTSCSSTRFTRDQISLAFGDAYGNQVYAPRLDDPSSRAFERCSTDTYHLSGPCTYRICHLYLYRVGSDGWKPENVKIYTPDSRISTFNFNVFVPYGVWYGFNFCNSQNSDPMISAV</sequence>
<dbReference type="Gene3D" id="2.60.60.20">
    <property type="entry name" value="PLAT/LH2 domain"/>
    <property type="match status" value="1"/>
</dbReference>
<accession>A0AA41RTA6</accession>
<name>A0AA41RTA6_PAPNU</name>
<dbReference type="Proteomes" id="UP001177140">
    <property type="component" value="Unassembled WGS sequence"/>
</dbReference>
<dbReference type="PANTHER" id="PTHR31718:SF31">
    <property type="entry name" value="OS01G0172800 PROTEIN"/>
    <property type="match status" value="1"/>
</dbReference>
<reference evidence="2" key="1">
    <citation type="submission" date="2022-03" db="EMBL/GenBank/DDBJ databases">
        <title>A functionally conserved STORR gene fusion in Papaver species that diverged 16.8 million years ago.</title>
        <authorList>
            <person name="Catania T."/>
        </authorList>
    </citation>
    <scope>NUCLEOTIDE SEQUENCE</scope>
    <source>
        <strain evidence="2">S-191538</strain>
    </source>
</reference>
<evidence type="ECO:0000313" key="4">
    <source>
        <dbReference type="Proteomes" id="UP001177140"/>
    </source>
</evidence>
<dbReference type="PANTHER" id="PTHR31718">
    <property type="entry name" value="PLAT DOMAIN-CONTAINING PROTEIN"/>
    <property type="match status" value="1"/>
</dbReference>
<keyword evidence="4" id="KW-1185">Reference proteome</keyword>
<evidence type="ECO:0000313" key="3">
    <source>
        <dbReference type="EMBL" id="MCL7027859.1"/>
    </source>
</evidence>
<dbReference type="Pfam" id="PF06232">
    <property type="entry name" value="ATS3"/>
    <property type="match status" value="1"/>
</dbReference>
<gene>
    <name evidence="3" type="ORF">MKW94_013616</name>
    <name evidence="2" type="ORF">MKW94_021609</name>
</gene>
<feature type="chain" id="PRO_5041589174" evidence="1">
    <location>
        <begin position="25"/>
        <end position="174"/>
    </location>
</feature>
<dbReference type="InterPro" id="IPR010417">
    <property type="entry name" value="Embryo-specific_ATS3"/>
</dbReference>
<dbReference type="CDD" id="cd00113">
    <property type="entry name" value="PLAT"/>
    <property type="match status" value="1"/>
</dbReference>
<proteinExistence type="predicted"/>